<keyword evidence="10" id="KW-1185">Reference proteome</keyword>
<protein>
    <recommendedName>
        <fullName evidence="8">ABC3 transporter permease C-terminal domain-containing protein</fullName>
    </recommendedName>
</protein>
<comment type="similarity">
    <text evidence="6">Belongs to the ABC-4 integral membrane protein family.</text>
</comment>
<dbReference type="Pfam" id="PF02687">
    <property type="entry name" value="FtsX"/>
    <property type="match status" value="2"/>
</dbReference>
<gene>
    <name evidence="9" type="ORF">GCM10023214_53460</name>
</gene>
<comment type="caution">
    <text evidence="9">The sequence shown here is derived from an EMBL/GenBank/DDBJ whole genome shotgun (WGS) entry which is preliminary data.</text>
</comment>
<accession>A0ABP9R754</accession>
<evidence type="ECO:0000256" key="7">
    <source>
        <dbReference type="SAM" id="Phobius"/>
    </source>
</evidence>
<evidence type="ECO:0000259" key="8">
    <source>
        <dbReference type="Pfam" id="PF02687"/>
    </source>
</evidence>
<keyword evidence="2" id="KW-1003">Cell membrane</keyword>
<evidence type="ECO:0000313" key="10">
    <source>
        <dbReference type="Proteomes" id="UP001500192"/>
    </source>
</evidence>
<sequence>MLRLSVATFRERWQLFVGAIVTVTLGVAIVQSSLLIVVSAGEYGEAIAVLGLSLGVSTFLAIFIVSSTFTFTIAQRRRDLALLRVIGGSRSQVRRLLLSEALLLGVVGTVLGLPVGLVAMSAQTSLLASLGFLPDSFNAEWHGWIVWVSAGIGIFVAQVGVLAASRRASRVRPLETLREIGAAAKVMTFARWFWGVLLLVTAITLMSVATAVGDPNGAIPLAINSTVALALALTALSPKIVPLVGRITGSLAGRSTLGVLARANLRDGVGRSASTAAPLLILVALAIGLAGTFGALSEGAQQQIADDVHGDLVAAGPVAPGTPGVASASTEYALSIEVTTVSNDWGDTETNTDKAAALAIEPADYERAHRPPTAGSYADLHGLAVAAAGGELGSTVRIKVGGQEITARVVAVLPPTLNGGVAYLLPREVVPPAALGPARSIVRLQPGADPAAVAGTLPQPVSSVDEWIAAGDSAQDTLNAGVMKAVMGLAALYAVIAVVNAVVIATGERRREFAVTRLTGFTRRQVVGTALLESLVVSVTGLGLGWVAALATQIGISGVAGTIVMPWGVFWLTVLGAFLVVGVTTVWTSLAATRQTPIALAATRE</sequence>
<dbReference type="RefSeq" id="WP_346055265.1">
    <property type="nucleotide sequence ID" value="NZ_BAABIB010000098.1"/>
</dbReference>
<evidence type="ECO:0000256" key="2">
    <source>
        <dbReference type="ARBA" id="ARBA00022475"/>
    </source>
</evidence>
<feature type="transmembrane region" description="Helical" evidence="7">
    <location>
        <begin position="141"/>
        <end position="164"/>
    </location>
</feature>
<evidence type="ECO:0000256" key="6">
    <source>
        <dbReference type="ARBA" id="ARBA00038076"/>
    </source>
</evidence>
<evidence type="ECO:0000256" key="3">
    <source>
        <dbReference type="ARBA" id="ARBA00022692"/>
    </source>
</evidence>
<dbReference type="Proteomes" id="UP001500192">
    <property type="component" value="Unassembled WGS sequence"/>
</dbReference>
<feature type="domain" description="ABC3 transporter permease C-terminal" evidence="8">
    <location>
        <begin position="54"/>
        <end position="171"/>
    </location>
</feature>
<feature type="transmembrane region" description="Helical" evidence="7">
    <location>
        <begin position="95"/>
        <end position="121"/>
    </location>
</feature>
<dbReference type="PANTHER" id="PTHR30572">
    <property type="entry name" value="MEMBRANE COMPONENT OF TRANSPORTER-RELATED"/>
    <property type="match status" value="1"/>
</dbReference>
<organism evidence="9 10">
    <name type="scientific">Amycolatopsis dongchuanensis</name>
    <dbReference type="NCBI Taxonomy" id="1070866"/>
    <lineage>
        <taxon>Bacteria</taxon>
        <taxon>Bacillati</taxon>
        <taxon>Actinomycetota</taxon>
        <taxon>Actinomycetes</taxon>
        <taxon>Pseudonocardiales</taxon>
        <taxon>Pseudonocardiaceae</taxon>
        <taxon>Amycolatopsis</taxon>
    </lineage>
</organism>
<evidence type="ECO:0000256" key="4">
    <source>
        <dbReference type="ARBA" id="ARBA00022989"/>
    </source>
</evidence>
<evidence type="ECO:0000313" key="9">
    <source>
        <dbReference type="EMBL" id="GAA5172236.1"/>
    </source>
</evidence>
<dbReference type="EMBL" id="BAABIB010000098">
    <property type="protein sequence ID" value="GAA5172236.1"/>
    <property type="molecule type" value="Genomic_DNA"/>
</dbReference>
<feature type="transmembrane region" description="Helical" evidence="7">
    <location>
        <begin position="485"/>
        <end position="505"/>
    </location>
</feature>
<keyword evidence="5 7" id="KW-0472">Membrane</keyword>
<dbReference type="InterPro" id="IPR003838">
    <property type="entry name" value="ABC3_permease_C"/>
</dbReference>
<feature type="transmembrane region" description="Helical" evidence="7">
    <location>
        <begin position="569"/>
        <end position="590"/>
    </location>
</feature>
<dbReference type="PANTHER" id="PTHR30572:SF4">
    <property type="entry name" value="ABC TRANSPORTER PERMEASE YTRF"/>
    <property type="match status" value="1"/>
</dbReference>
<keyword evidence="4 7" id="KW-1133">Transmembrane helix</keyword>
<feature type="transmembrane region" description="Helical" evidence="7">
    <location>
        <begin position="12"/>
        <end position="40"/>
    </location>
</feature>
<feature type="transmembrane region" description="Helical" evidence="7">
    <location>
        <begin position="526"/>
        <end position="549"/>
    </location>
</feature>
<feature type="transmembrane region" description="Helical" evidence="7">
    <location>
        <begin position="192"/>
        <end position="212"/>
    </location>
</feature>
<feature type="transmembrane region" description="Helical" evidence="7">
    <location>
        <begin position="276"/>
        <end position="296"/>
    </location>
</feature>
<feature type="domain" description="ABC3 transporter permease C-terminal" evidence="8">
    <location>
        <begin position="486"/>
        <end position="596"/>
    </location>
</feature>
<comment type="subcellular location">
    <subcellularLocation>
        <location evidence="1">Cell membrane</location>
        <topology evidence="1">Multi-pass membrane protein</topology>
    </subcellularLocation>
</comment>
<keyword evidence="3 7" id="KW-0812">Transmembrane</keyword>
<feature type="transmembrane region" description="Helical" evidence="7">
    <location>
        <begin position="46"/>
        <end position="74"/>
    </location>
</feature>
<name>A0ABP9R754_9PSEU</name>
<reference evidence="10" key="1">
    <citation type="journal article" date="2019" name="Int. J. Syst. Evol. Microbiol.">
        <title>The Global Catalogue of Microorganisms (GCM) 10K type strain sequencing project: providing services to taxonomists for standard genome sequencing and annotation.</title>
        <authorList>
            <consortium name="The Broad Institute Genomics Platform"/>
            <consortium name="The Broad Institute Genome Sequencing Center for Infectious Disease"/>
            <person name="Wu L."/>
            <person name="Ma J."/>
        </authorList>
    </citation>
    <scope>NUCLEOTIDE SEQUENCE [LARGE SCALE GENOMIC DNA]</scope>
    <source>
        <strain evidence="10">JCM 18054</strain>
    </source>
</reference>
<evidence type="ECO:0000256" key="1">
    <source>
        <dbReference type="ARBA" id="ARBA00004651"/>
    </source>
</evidence>
<feature type="transmembrane region" description="Helical" evidence="7">
    <location>
        <begin position="218"/>
        <end position="236"/>
    </location>
</feature>
<proteinExistence type="inferred from homology"/>
<dbReference type="InterPro" id="IPR050250">
    <property type="entry name" value="Macrolide_Exporter_MacB"/>
</dbReference>
<evidence type="ECO:0000256" key="5">
    <source>
        <dbReference type="ARBA" id="ARBA00023136"/>
    </source>
</evidence>